<keyword evidence="3" id="KW-1185">Reference proteome</keyword>
<dbReference type="PANTHER" id="PTHR11496:SF102">
    <property type="entry name" value="ALCOHOL DEHYDROGENASE 4"/>
    <property type="match status" value="1"/>
</dbReference>
<dbReference type="InterPro" id="IPR039697">
    <property type="entry name" value="Alcohol_dehydrogenase_Fe"/>
</dbReference>
<dbReference type="Gene3D" id="3.40.50.1970">
    <property type="match status" value="1"/>
</dbReference>
<dbReference type="PANTHER" id="PTHR11496">
    <property type="entry name" value="ALCOHOL DEHYDROGENASE"/>
    <property type="match status" value="1"/>
</dbReference>
<reference evidence="2" key="1">
    <citation type="submission" date="2020-12" db="EMBL/GenBank/DDBJ databases">
        <title>Sedimentitalea sp. nov., isolated from sand in Incheon.</title>
        <authorList>
            <person name="Kim W."/>
        </authorList>
    </citation>
    <scope>NUCLEOTIDE SEQUENCE</scope>
    <source>
        <strain evidence="2">CAU 1593</strain>
    </source>
</reference>
<feature type="domain" description="Fe-containing alcohol dehydrogenase-like C-terminal" evidence="1">
    <location>
        <begin position="159"/>
        <end position="346"/>
    </location>
</feature>
<comment type="caution">
    <text evidence="2">The sequence shown here is derived from an EMBL/GenBank/DDBJ whole genome shotgun (WGS) entry which is preliminary data.</text>
</comment>
<gene>
    <name evidence="2" type="ORF">JF290_09425</name>
</gene>
<protein>
    <submittedName>
        <fullName evidence="2">Iron-containing alcohol dehydrogenase</fullName>
    </submittedName>
</protein>
<dbReference type="SUPFAM" id="SSF56796">
    <property type="entry name" value="Dehydroquinate synthase-like"/>
    <property type="match status" value="1"/>
</dbReference>
<evidence type="ECO:0000313" key="3">
    <source>
        <dbReference type="Proteomes" id="UP000619079"/>
    </source>
</evidence>
<dbReference type="RefSeq" id="WP_199024593.1">
    <property type="nucleotide sequence ID" value="NZ_JAELVR010000005.1"/>
</dbReference>
<sequence>MSLINYLTRIHFAEHVLEDALGLEIARLGGRRPLILFDPDGAASCARSLIEDTIPASCAAMWCEESAFACDTADMPCRRDRDTVKSTGCDLVVAFGGTAAQEAGRRIAVARSPRLPLVAIPTTTSDIGLPTRATSAHPVLPDAILCDPTLTYWLASDRTAAHGFDALTRCIEAFLAPGFNPPADGIALEGVHLLSCHLEAAVTEGDRPETRRYVMAAALNAALAGQKGLGGVEALTRAISAECGAGRPQGYHHASVLPRVLNFNEPAVGDRYARLAVALQTPPKDDPIQALTELGTRIGLPDRIGHLGLAPAALRRVARNAAADPASQTNPRHATQADYLDLLAQAV</sequence>
<dbReference type="Pfam" id="PF25137">
    <property type="entry name" value="ADH_Fe_C"/>
    <property type="match status" value="1"/>
</dbReference>
<dbReference type="AlphaFoldDB" id="A0A8J7IIS5"/>
<dbReference type="EMBL" id="JAELVR010000005">
    <property type="protein sequence ID" value="MBJ6371747.1"/>
    <property type="molecule type" value="Genomic_DNA"/>
</dbReference>
<accession>A0A8J7IIS5</accession>
<name>A0A8J7IIS5_9RHOB</name>
<evidence type="ECO:0000259" key="1">
    <source>
        <dbReference type="Pfam" id="PF25137"/>
    </source>
</evidence>
<evidence type="ECO:0000313" key="2">
    <source>
        <dbReference type="EMBL" id="MBJ6371747.1"/>
    </source>
</evidence>
<organism evidence="2 3">
    <name type="scientific">Sedimentitalea arenosa</name>
    <dbReference type="NCBI Taxonomy" id="2798803"/>
    <lineage>
        <taxon>Bacteria</taxon>
        <taxon>Pseudomonadati</taxon>
        <taxon>Pseudomonadota</taxon>
        <taxon>Alphaproteobacteria</taxon>
        <taxon>Rhodobacterales</taxon>
        <taxon>Paracoccaceae</taxon>
        <taxon>Sedimentitalea</taxon>
    </lineage>
</organism>
<dbReference type="GO" id="GO:0004022">
    <property type="term" value="F:alcohol dehydrogenase (NAD+) activity"/>
    <property type="evidence" value="ECO:0007669"/>
    <property type="project" value="TreeGrafter"/>
</dbReference>
<dbReference type="Proteomes" id="UP000619079">
    <property type="component" value="Unassembled WGS sequence"/>
</dbReference>
<dbReference type="InterPro" id="IPR056798">
    <property type="entry name" value="ADH_Fe_C"/>
</dbReference>
<proteinExistence type="predicted"/>
<dbReference type="Gene3D" id="1.20.1090.10">
    <property type="entry name" value="Dehydroquinate synthase-like - alpha domain"/>
    <property type="match status" value="1"/>
</dbReference>